<keyword evidence="3" id="KW-1185">Reference proteome</keyword>
<dbReference type="Proteomes" id="UP001301958">
    <property type="component" value="Unassembled WGS sequence"/>
</dbReference>
<gene>
    <name evidence="2" type="ORF">QBC38DRAFT_519051</name>
</gene>
<protein>
    <submittedName>
        <fullName evidence="2">Uncharacterized protein</fullName>
    </submittedName>
</protein>
<reference evidence="2" key="2">
    <citation type="submission" date="2023-05" db="EMBL/GenBank/DDBJ databases">
        <authorList>
            <consortium name="Lawrence Berkeley National Laboratory"/>
            <person name="Steindorff A."/>
            <person name="Hensen N."/>
            <person name="Bonometti L."/>
            <person name="Westerberg I."/>
            <person name="Brannstrom I.O."/>
            <person name="Guillou S."/>
            <person name="Cros-Aarteil S."/>
            <person name="Calhoun S."/>
            <person name="Haridas S."/>
            <person name="Kuo A."/>
            <person name="Mondo S."/>
            <person name="Pangilinan J."/>
            <person name="Riley R."/>
            <person name="Labutti K."/>
            <person name="Andreopoulos B."/>
            <person name="Lipzen A."/>
            <person name="Chen C."/>
            <person name="Yanf M."/>
            <person name="Daum C."/>
            <person name="Ng V."/>
            <person name="Clum A."/>
            <person name="Ohm R."/>
            <person name="Martin F."/>
            <person name="Silar P."/>
            <person name="Natvig D."/>
            <person name="Lalanne C."/>
            <person name="Gautier V."/>
            <person name="Ament-Velasquez S.L."/>
            <person name="Kruys A."/>
            <person name="Hutchinson M.I."/>
            <person name="Powell A.J."/>
            <person name="Barry K."/>
            <person name="Miller A.N."/>
            <person name="Grigoriev I.V."/>
            <person name="Debuchy R."/>
            <person name="Gladieux P."/>
            <person name="Thoren M.H."/>
            <person name="Johannesson H."/>
        </authorList>
    </citation>
    <scope>NUCLEOTIDE SEQUENCE</scope>
    <source>
        <strain evidence="2">CBS 990.96</strain>
    </source>
</reference>
<name>A0AAN6YQC7_9PEZI</name>
<organism evidence="2 3">
    <name type="scientific">Podospora fimiseda</name>
    <dbReference type="NCBI Taxonomy" id="252190"/>
    <lineage>
        <taxon>Eukaryota</taxon>
        <taxon>Fungi</taxon>
        <taxon>Dikarya</taxon>
        <taxon>Ascomycota</taxon>
        <taxon>Pezizomycotina</taxon>
        <taxon>Sordariomycetes</taxon>
        <taxon>Sordariomycetidae</taxon>
        <taxon>Sordariales</taxon>
        <taxon>Podosporaceae</taxon>
        <taxon>Podospora</taxon>
    </lineage>
</organism>
<evidence type="ECO:0000313" key="2">
    <source>
        <dbReference type="EMBL" id="KAK4222538.1"/>
    </source>
</evidence>
<accession>A0AAN6YQC7</accession>
<feature type="region of interest" description="Disordered" evidence="1">
    <location>
        <begin position="1"/>
        <end position="65"/>
    </location>
</feature>
<evidence type="ECO:0000313" key="3">
    <source>
        <dbReference type="Proteomes" id="UP001301958"/>
    </source>
</evidence>
<sequence length="333" mass="34191">MQPSNKTAKSRDQQQRPPPRITTRPLLNPNPRPTDWDIFNIPTVPNPPRPTARPGNPNVADPFLSSSDSIEDATILAAEDEIFASTSSDTLTEQDFENGSFSETGEQDQVFPFLNQLLPIPLFPSSVASAVQVRVSSIASAASAIADARASEIAALLSLVNAASTARPVPTVPVQVFPAPVLPLPAPARGPVTPPVLALPVPPIPDAGAGQLREPIVPPSLVPPVPAVVLVEVSQGPFVGGGPGDIFPFSGGSDAEFGDFGDFGFDGGVFGGGGGGGGGDLPVDDGSFGFDSDFGGRGGGGDLPVDDGSFGFGGGGGVDDFFPLRDLMIQKFW</sequence>
<reference evidence="2" key="1">
    <citation type="journal article" date="2023" name="Mol. Phylogenet. Evol.">
        <title>Genome-scale phylogeny and comparative genomics of the fungal order Sordariales.</title>
        <authorList>
            <person name="Hensen N."/>
            <person name="Bonometti L."/>
            <person name="Westerberg I."/>
            <person name="Brannstrom I.O."/>
            <person name="Guillou S."/>
            <person name="Cros-Aarteil S."/>
            <person name="Calhoun S."/>
            <person name="Haridas S."/>
            <person name="Kuo A."/>
            <person name="Mondo S."/>
            <person name="Pangilinan J."/>
            <person name="Riley R."/>
            <person name="LaButti K."/>
            <person name="Andreopoulos B."/>
            <person name="Lipzen A."/>
            <person name="Chen C."/>
            <person name="Yan M."/>
            <person name="Daum C."/>
            <person name="Ng V."/>
            <person name="Clum A."/>
            <person name="Steindorff A."/>
            <person name="Ohm R.A."/>
            <person name="Martin F."/>
            <person name="Silar P."/>
            <person name="Natvig D.O."/>
            <person name="Lalanne C."/>
            <person name="Gautier V."/>
            <person name="Ament-Velasquez S.L."/>
            <person name="Kruys A."/>
            <person name="Hutchinson M.I."/>
            <person name="Powell A.J."/>
            <person name="Barry K."/>
            <person name="Miller A.N."/>
            <person name="Grigoriev I.V."/>
            <person name="Debuchy R."/>
            <person name="Gladieux P."/>
            <person name="Hiltunen Thoren M."/>
            <person name="Johannesson H."/>
        </authorList>
    </citation>
    <scope>NUCLEOTIDE SEQUENCE</scope>
    <source>
        <strain evidence="2">CBS 990.96</strain>
    </source>
</reference>
<comment type="caution">
    <text evidence="2">The sequence shown here is derived from an EMBL/GenBank/DDBJ whole genome shotgun (WGS) entry which is preliminary data.</text>
</comment>
<dbReference type="AlphaFoldDB" id="A0AAN6YQC7"/>
<proteinExistence type="predicted"/>
<dbReference type="EMBL" id="MU865466">
    <property type="protein sequence ID" value="KAK4222538.1"/>
    <property type="molecule type" value="Genomic_DNA"/>
</dbReference>
<evidence type="ECO:0000256" key="1">
    <source>
        <dbReference type="SAM" id="MobiDB-lite"/>
    </source>
</evidence>